<feature type="region of interest" description="Disordered" evidence="1">
    <location>
        <begin position="123"/>
        <end position="168"/>
    </location>
</feature>
<proteinExistence type="predicted"/>
<evidence type="ECO:0000259" key="3">
    <source>
        <dbReference type="Pfam" id="PF13845"/>
    </source>
</evidence>
<feature type="domain" description="Septum formation-related" evidence="3">
    <location>
        <begin position="82"/>
        <end position="119"/>
    </location>
</feature>
<evidence type="ECO:0000256" key="1">
    <source>
        <dbReference type="SAM" id="MobiDB-lite"/>
    </source>
</evidence>
<accession>A0ABT1JJZ4</accession>
<keyword evidence="2" id="KW-0472">Membrane</keyword>
<gene>
    <name evidence="4" type="ORF">G443_003102</name>
</gene>
<dbReference type="InterPro" id="IPR026004">
    <property type="entry name" value="Septum_form"/>
</dbReference>
<dbReference type="Pfam" id="PF13845">
    <property type="entry name" value="Septum_form"/>
    <property type="match status" value="2"/>
</dbReference>
<reference evidence="4 5" key="1">
    <citation type="submission" date="2013-07" db="EMBL/GenBank/DDBJ databases">
        <authorList>
            <consortium name="DOE Joint Genome Institute"/>
            <person name="Reeve W."/>
            <person name="Huntemann M."/>
            <person name="Han J."/>
            <person name="Chen A."/>
            <person name="Kyrpides N."/>
            <person name="Mavromatis K."/>
            <person name="Markowitz V."/>
            <person name="Palaniappan K."/>
            <person name="Ivanova N."/>
            <person name="Schaumberg A."/>
            <person name="Pati A."/>
            <person name="Liolios K."/>
            <person name="Nordberg H.P."/>
            <person name="Cantor M.N."/>
            <person name="Hua S.X."/>
            <person name="Woyke T."/>
        </authorList>
    </citation>
    <scope>NUCLEOTIDE SEQUENCE [LARGE SCALE GENOMIC DNA]</scope>
    <source>
        <strain evidence="4 5">DSM 43889</strain>
    </source>
</reference>
<keyword evidence="5" id="KW-1185">Reference proteome</keyword>
<feature type="compositionally biased region" description="Low complexity" evidence="1">
    <location>
        <begin position="132"/>
        <end position="153"/>
    </location>
</feature>
<dbReference type="RefSeq" id="WP_162147273.1">
    <property type="nucleotide sequence ID" value="NZ_AUBJ02000001.1"/>
</dbReference>
<feature type="domain" description="Septum formation-related" evidence="3">
    <location>
        <begin position="166"/>
        <end position="344"/>
    </location>
</feature>
<evidence type="ECO:0000256" key="2">
    <source>
        <dbReference type="SAM" id="Phobius"/>
    </source>
</evidence>
<name>A0ABT1JJZ4_ACTCY</name>
<keyword evidence="2" id="KW-0812">Transmembrane</keyword>
<reference evidence="4 5" key="2">
    <citation type="submission" date="2022-06" db="EMBL/GenBank/DDBJ databases">
        <title>Genomic Encyclopedia of Type Strains, Phase I: the one thousand microbial genomes (KMG-I) project.</title>
        <authorList>
            <person name="Kyrpides N."/>
        </authorList>
    </citation>
    <scope>NUCLEOTIDE SEQUENCE [LARGE SCALE GENOMIC DNA]</scope>
    <source>
        <strain evidence="4 5">DSM 43889</strain>
    </source>
</reference>
<evidence type="ECO:0000313" key="4">
    <source>
        <dbReference type="EMBL" id="MCP2332832.1"/>
    </source>
</evidence>
<evidence type="ECO:0000313" key="5">
    <source>
        <dbReference type="Proteomes" id="UP000791080"/>
    </source>
</evidence>
<dbReference type="Proteomes" id="UP000791080">
    <property type="component" value="Unassembled WGS sequence"/>
</dbReference>
<sequence>MDEMPEMSEQSEQRQNPRRRNTRVIMIGAVLGATAVLIATALAILPVGGPGGDRPSPGAERGGEETEQEPQPYQLVFEANPGECLFWTEDDASDIRTVTCGEPHLFEVTGKVDLAQIQVDDNGEVVPEGGEDAPPAGPAAAPGAGTEPSDGVEPPGPPEPNFPYADEDAPFPTPEQWLELKDQQCVPLSRDYLSGQLDPYGRFSVNAFTPDRDTWDDGDRTMHCALQLTTISGGLYPITGRVAELEQADVHEPGVCLGINGANLADPVDCAEPHAQEIVSVIDLSDQFPDAYPGTDAQDEYLAPACREASTEYAGMPVVDKGVVPSWSTLAPESWEAGTRKVKCFVAQLLPDGSGYAPITGSVTGDITVGDQPAPPPSETVRPGVPVPTEEPSTPAEPSGEPSDAVPPSDAPDRSGEPDSEGN</sequence>
<organism evidence="4 5">
    <name type="scientific">Actinoalloteichus caeruleus DSM 43889</name>
    <dbReference type="NCBI Taxonomy" id="1120930"/>
    <lineage>
        <taxon>Bacteria</taxon>
        <taxon>Bacillati</taxon>
        <taxon>Actinomycetota</taxon>
        <taxon>Actinomycetes</taxon>
        <taxon>Pseudonocardiales</taxon>
        <taxon>Pseudonocardiaceae</taxon>
        <taxon>Actinoalloteichus</taxon>
        <taxon>Actinoalloteichus cyanogriseus</taxon>
    </lineage>
</organism>
<protein>
    <submittedName>
        <fullName evidence="4">Septum formation</fullName>
    </submittedName>
</protein>
<feature type="transmembrane region" description="Helical" evidence="2">
    <location>
        <begin position="24"/>
        <end position="45"/>
    </location>
</feature>
<feature type="region of interest" description="Disordered" evidence="1">
    <location>
        <begin position="46"/>
        <end position="71"/>
    </location>
</feature>
<feature type="region of interest" description="Disordered" evidence="1">
    <location>
        <begin position="1"/>
        <end position="20"/>
    </location>
</feature>
<comment type="caution">
    <text evidence="4">The sequence shown here is derived from an EMBL/GenBank/DDBJ whole genome shotgun (WGS) entry which is preliminary data.</text>
</comment>
<feature type="region of interest" description="Disordered" evidence="1">
    <location>
        <begin position="361"/>
        <end position="423"/>
    </location>
</feature>
<dbReference type="EMBL" id="AUBJ02000001">
    <property type="protein sequence ID" value="MCP2332832.1"/>
    <property type="molecule type" value="Genomic_DNA"/>
</dbReference>
<feature type="compositionally biased region" description="Low complexity" evidence="1">
    <location>
        <begin position="383"/>
        <end position="408"/>
    </location>
</feature>
<keyword evidence="2" id="KW-1133">Transmembrane helix</keyword>